<dbReference type="SMART" id="SM00043">
    <property type="entry name" value="CY"/>
    <property type="match status" value="1"/>
</dbReference>
<reference evidence="4 5" key="1">
    <citation type="submission" date="2024-09" db="EMBL/GenBank/DDBJ databases">
        <title>A chromosome-level genome assembly of Gray's grenadier anchovy, Coilia grayii.</title>
        <authorList>
            <person name="Fu Z."/>
        </authorList>
    </citation>
    <scope>NUCLEOTIDE SEQUENCE [LARGE SCALE GENOMIC DNA]</scope>
    <source>
        <strain evidence="4">G4</strain>
        <tissue evidence="4">Muscle</tissue>
    </source>
</reference>
<dbReference type="Proteomes" id="UP001591681">
    <property type="component" value="Unassembled WGS sequence"/>
</dbReference>
<evidence type="ECO:0000259" key="3">
    <source>
        <dbReference type="SMART" id="SM00043"/>
    </source>
</evidence>
<keyword evidence="2" id="KW-0732">Signal</keyword>
<evidence type="ECO:0000256" key="2">
    <source>
        <dbReference type="SAM" id="SignalP"/>
    </source>
</evidence>
<comment type="similarity">
    <text evidence="1">Belongs to the cystatin family.</text>
</comment>
<dbReference type="CDD" id="cd00042">
    <property type="entry name" value="CY"/>
    <property type="match status" value="1"/>
</dbReference>
<dbReference type="InterPro" id="IPR046350">
    <property type="entry name" value="Cystatin_sf"/>
</dbReference>
<feature type="signal peptide" evidence="2">
    <location>
        <begin position="1"/>
        <end position="20"/>
    </location>
</feature>
<organism evidence="4 5">
    <name type="scientific">Coilia grayii</name>
    <name type="common">Gray's grenadier anchovy</name>
    <dbReference type="NCBI Taxonomy" id="363190"/>
    <lineage>
        <taxon>Eukaryota</taxon>
        <taxon>Metazoa</taxon>
        <taxon>Chordata</taxon>
        <taxon>Craniata</taxon>
        <taxon>Vertebrata</taxon>
        <taxon>Euteleostomi</taxon>
        <taxon>Actinopterygii</taxon>
        <taxon>Neopterygii</taxon>
        <taxon>Teleostei</taxon>
        <taxon>Clupei</taxon>
        <taxon>Clupeiformes</taxon>
        <taxon>Clupeoidei</taxon>
        <taxon>Engraulidae</taxon>
        <taxon>Coilinae</taxon>
        <taxon>Coilia</taxon>
    </lineage>
</organism>
<dbReference type="PANTHER" id="PTHR46186:SF13">
    <property type="entry name" value="SI:BUSM1-57F23.1"/>
    <property type="match status" value="1"/>
</dbReference>
<evidence type="ECO:0000313" key="5">
    <source>
        <dbReference type="Proteomes" id="UP001591681"/>
    </source>
</evidence>
<dbReference type="Gene3D" id="3.10.450.10">
    <property type="match status" value="1"/>
</dbReference>
<evidence type="ECO:0000313" key="4">
    <source>
        <dbReference type="EMBL" id="KAL2099918.1"/>
    </source>
</evidence>
<feature type="domain" description="Cystatin" evidence="3">
    <location>
        <begin position="30"/>
        <end position="133"/>
    </location>
</feature>
<accession>A0ABD1KM88</accession>
<keyword evidence="5" id="KW-1185">Reference proteome</keyword>
<dbReference type="SUPFAM" id="SSF54403">
    <property type="entry name" value="Cystatin/monellin"/>
    <property type="match status" value="1"/>
</dbReference>
<dbReference type="Pfam" id="PF00031">
    <property type="entry name" value="Cystatin"/>
    <property type="match status" value="1"/>
</dbReference>
<feature type="chain" id="PRO_5044764943" description="Cystatin domain-containing protein" evidence="2">
    <location>
        <begin position="21"/>
        <end position="143"/>
    </location>
</feature>
<protein>
    <recommendedName>
        <fullName evidence="3">Cystatin domain-containing protein</fullName>
    </recommendedName>
</protein>
<proteinExistence type="inferred from homology"/>
<name>A0ABD1KM88_9TELE</name>
<gene>
    <name evidence="4" type="ORF">ACEWY4_004312</name>
</gene>
<dbReference type="EMBL" id="JBHFQA010000004">
    <property type="protein sequence ID" value="KAL2099918.1"/>
    <property type="molecule type" value="Genomic_DNA"/>
</dbReference>
<comment type="caution">
    <text evidence="4">The sequence shown here is derived from an EMBL/GenBank/DDBJ whole genome shotgun (WGS) entry which is preliminary data.</text>
</comment>
<dbReference type="AlphaFoldDB" id="A0ABD1KM88"/>
<dbReference type="InterPro" id="IPR000010">
    <property type="entry name" value="Cystatin_dom"/>
</dbReference>
<dbReference type="PANTHER" id="PTHR46186">
    <property type="entry name" value="CYSTATIN"/>
    <property type="match status" value="1"/>
</dbReference>
<evidence type="ECO:0000256" key="1">
    <source>
        <dbReference type="ARBA" id="ARBA00009403"/>
    </source>
</evidence>
<sequence length="143" mass="15877">MALRAVWCVLLLFLVSASYAAPGAGVTGEAILGGWNPVDPESKEVQDAAKKAVQEYNMKANTPNYFRLIQVLSAQSQVTSELNYKITAIIGETKCSKSQHEDPEKCELGEKRMQCDFHVTYSFLFVEPRVKMSCRPINVSLSD</sequence>